<keyword evidence="6 8" id="KW-1133">Transmembrane helix</keyword>
<keyword evidence="4" id="KW-1003">Cell membrane</keyword>
<dbReference type="EMBL" id="SAIY01000014">
    <property type="protein sequence ID" value="NGM16258.1"/>
    <property type="molecule type" value="Genomic_DNA"/>
</dbReference>
<proteinExistence type="inferred from homology"/>
<accession>A0A6M1LD84</accession>
<dbReference type="AlphaFoldDB" id="A0A6M1LD84"/>
<evidence type="ECO:0000256" key="1">
    <source>
        <dbReference type="ARBA" id="ARBA00004651"/>
    </source>
</evidence>
<evidence type="ECO:0000256" key="2">
    <source>
        <dbReference type="ARBA" id="ARBA00010735"/>
    </source>
</evidence>
<evidence type="ECO:0000313" key="10">
    <source>
        <dbReference type="Proteomes" id="UP000478148"/>
    </source>
</evidence>
<dbReference type="PANTHER" id="PTHR34979:SF1">
    <property type="entry name" value="INNER MEMBRANE PROTEIN YGAZ"/>
    <property type="match status" value="1"/>
</dbReference>
<feature type="transmembrane region" description="Helical" evidence="8">
    <location>
        <begin position="225"/>
        <end position="243"/>
    </location>
</feature>
<keyword evidence="10" id="KW-1185">Reference proteome</keyword>
<dbReference type="Proteomes" id="UP000478148">
    <property type="component" value="Unassembled WGS sequence"/>
</dbReference>
<name>A0A6M1LD84_9ACTN</name>
<keyword evidence="3" id="KW-0813">Transport</keyword>
<dbReference type="GO" id="GO:1903785">
    <property type="term" value="P:L-valine transmembrane transport"/>
    <property type="evidence" value="ECO:0007669"/>
    <property type="project" value="TreeGrafter"/>
</dbReference>
<gene>
    <name evidence="9" type="ORF">ENC19_28380</name>
</gene>
<feature type="transmembrane region" description="Helical" evidence="8">
    <location>
        <begin position="33"/>
        <end position="56"/>
    </location>
</feature>
<evidence type="ECO:0000256" key="8">
    <source>
        <dbReference type="SAM" id="Phobius"/>
    </source>
</evidence>
<keyword evidence="7 8" id="KW-0472">Membrane</keyword>
<feature type="transmembrane region" description="Helical" evidence="8">
    <location>
        <begin position="177"/>
        <end position="194"/>
    </location>
</feature>
<evidence type="ECO:0000256" key="6">
    <source>
        <dbReference type="ARBA" id="ARBA00022989"/>
    </source>
</evidence>
<evidence type="ECO:0000256" key="5">
    <source>
        <dbReference type="ARBA" id="ARBA00022692"/>
    </source>
</evidence>
<evidence type="ECO:0000313" key="9">
    <source>
        <dbReference type="EMBL" id="NGM16258.1"/>
    </source>
</evidence>
<reference evidence="9 10" key="1">
    <citation type="submission" date="2020-02" db="EMBL/GenBank/DDBJ databases">
        <title>Draft Genome Sequence of Verrucosispora sp. Strain CWR15, Isolated from Gulf of Mexico Sponge.</title>
        <authorList>
            <person name="Kennedy S.J."/>
            <person name="Cella E."/>
            <person name="Azarian T."/>
            <person name="Baker B.J."/>
            <person name="Shaw L.N."/>
        </authorList>
    </citation>
    <scope>NUCLEOTIDE SEQUENCE [LARGE SCALE GENOMIC DNA]</scope>
    <source>
        <strain evidence="9 10">CWR15</strain>
    </source>
</reference>
<comment type="caution">
    <text evidence="9">The sequence shown here is derived from an EMBL/GenBank/DDBJ whole genome shotgun (WGS) entry which is preliminary data.</text>
</comment>
<feature type="transmembrane region" description="Helical" evidence="8">
    <location>
        <begin position="76"/>
        <end position="99"/>
    </location>
</feature>
<organism evidence="9 10">
    <name type="scientific">Verrucosispora sioxanthis</name>
    <dbReference type="NCBI Taxonomy" id="2499994"/>
    <lineage>
        <taxon>Bacteria</taxon>
        <taxon>Bacillati</taxon>
        <taxon>Actinomycetota</taxon>
        <taxon>Actinomycetes</taxon>
        <taxon>Micromonosporales</taxon>
        <taxon>Micromonosporaceae</taxon>
        <taxon>Micromonospora</taxon>
    </lineage>
</organism>
<evidence type="ECO:0000256" key="7">
    <source>
        <dbReference type="ARBA" id="ARBA00023136"/>
    </source>
</evidence>
<feature type="transmembrane region" description="Helical" evidence="8">
    <location>
        <begin position="201"/>
        <end position="219"/>
    </location>
</feature>
<protein>
    <submittedName>
        <fullName evidence="9">Branched-chain amino acid ABC transporter permease</fullName>
    </submittedName>
</protein>
<comment type="similarity">
    <text evidence="2">Belongs to the AzlC family.</text>
</comment>
<dbReference type="Pfam" id="PF03591">
    <property type="entry name" value="AzlC"/>
    <property type="match status" value="1"/>
</dbReference>
<comment type="subcellular location">
    <subcellularLocation>
        <location evidence="1">Cell membrane</location>
        <topology evidence="1">Multi-pass membrane protein</topology>
    </subcellularLocation>
</comment>
<sequence>MRAGTRRDADVSTTGTIADRSWPRARTAVLRDAVGVGVAVGALGLSFGALSVLAGFSVAQTCALSLLMFSGASQFAVVGVLGAGGGALTGAATATLLGVRNSLYGLNLASLLRLRGVRRLVGAHLVLDESSAMATARDDPREARLAFWATGISVFVLWNIATLGGALGAHVLPDPEALGLDVAAPAAFVALLLPRLRGRRLWALAVAAAGLALVMVPLLPAGTPVLVAGLTAIVAAFAARRAGGR</sequence>
<dbReference type="GO" id="GO:0005886">
    <property type="term" value="C:plasma membrane"/>
    <property type="evidence" value="ECO:0007669"/>
    <property type="project" value="UniProtKB-SubCell"/>
</dbReference>
<feature type="transmembrane region" description="Helical" evidence="8">
    <location>
        <begin position="145"/>
        <end position="171"/>
    </location>
</feature>
<evidence type="ECO:0000256" key="3">
    <source>
        <dbReference type="ARBA" id="ARBA00022448"/>
    </source>
</evidence>
<dbReference type="InterPro" id="IPR011606">
    <property type="entry name" value="Brnchd-chn_aa_trnsp_permease"/>
</dbReference>
<dbReference type="PANTHER" id="PTHR34979">
    <property type="entry name" value="INNER MEMBRANE PROTEIN YGAZ"/>
    <property type="match status" value="1"/>
</dbReference>
<keyword evidence="5 8" id="KW-0812">Transmembrane</keyword>
<evidence type="ECO:0000256" key="4">
    <source>
        <dbReference type="ARBA" id="ARBA00022475"/>
    </source>
</evidence>